<evidence type="ECO:0000259" key="1">
    <source>
        <dbReference type="Pfam" id="PF13452"/>
    </source>
</evidence>
<dbReference type="CDD" id="cd03441">
    <property type="entry name" value="R_hydratase_like"/>
    <property type="match status" value="1"/>
</dbReference>
<accession>A0ABP9PL40</accession>
<organism evidence="2 3">
    <name type="scientific">Pseudonocardia eucalypti</name>
    <dbReference type="NCBI Taxonomy" id="648755"/>
    <lineage>
        <taxon>Bacteria</taxon>
        <taxon>Bacillati</taxon>
        <taxon>Actinomycetota</taxon>
        <taxon>Actinomycetes</taxon>
        <taxon>Pseudonocardiales</taxon>
        <taxon>Pseudonocardiaceae</taxon>
        <taxon>Pseudonocardia</taxon>
    </lineage>
</organism>
<reference evidence="3" key="1">
    <citation type="journal article" date="2019" name="Int. J. Syst. Evol. Microbiol.">
        <title>The Global Catalogue of Microorganisms (GCM) 10K type strain sequencing project: providing services to taxonomists for standard genome sequencing and annotation.</title>
        <authorList>
            <consortium name="The Broad Institute Genomics Platform"/>
            <consortium name="The Broad Institute Genome Sequencing Center for Infectious Disease"/>
            <person name="Wu L."/>
            <person name="Ma J."/>
        </authorList>
    </citation>
    <scope>NUCLEOTIDE SEQUENCE [LARGE SCALE GENOMIC DNA]</scope>
    <source>
        <strain evidence="3">JCM 18303</strain>
    </source>
</reference>
<gene>
    <name evidence="2" type="ORF">GCM10023321_06400</name>
</gene>
<dbReference type="Pfam" id="PF13452">
    <property type="entry name" value="FAS1_DH_region"/>
    <property type="match status" value="1"/>
</dbReference>
<dbReference type="PANTHER" id="PTHR43437:SF3">
    <property type="entry name" value="HYDROXYACYL-THIOESTER DEHYDRATASE TYPE 2, MITOCHONDRIAL"/>
    <property type="match status" value="1"/>
</dbReference>
<protein>
    <submittedName>
        <fullName evidence="2">MaoC family dehydratase N-terminal domain-containing protein</fullName>
    </submittedName>
</protein>
<evidence type="ECO:0000313" key="2">
    <source>
        <dbReference type="EMBL" id="GAA5146641.1"/>
    </source>
</evidence>
<name>A0ABP9PL40_9PSEU</name>
<dbReference type="EMBL" id="BAABJP010000001">
    <property type="protein sequence ID" value="GAA5146641.1"/>
    <property type="molecule type" value="Genomic_DNA"/>
</dbReference>
<dbReference type="SUPFAM" id="SSF54637">
    <property type="entry name" value="Thioesterase/thiol ester dehydrase-isomerase"/>
    <property type="match status" value="1"/>
</dbReference>
<dbReference type="Gene3D" id="3.10.129.10">
    <property type="entry name" value="Hotdog Thioesterase"/>
    <property type="match status" value="1"/>
</dbReference>
<evidence type="ECO:0000313" key="3">
    <source>
        <dbReference type="Proteomes" id="UP001428817"/>
    </source>
</evidence>
<comment type="caution">
    <text evidence="2">The sequence shown here is derived from an EMBL/GenBank/DDBJ whole genome shotgun (WGS) entry which is preliminary data.</text>
</comment>
<sequence>MLDESYVGRTLPPSPPFQVGREKVREFATAIGECSPLCHDVAAARAAGHSDLVAPPTFPVVFTMPRIEAFLRDPGFGWRFEGTVHGGQRIDFQRPIYAGDELVTTINVVSLVTRAGTHMLTLRCGVTDADAAPVCETEALLLSQAES</sequence>
<keyword evidence="3" id="KW-1185">Reference proteome</keyword>
<dbReference type="InterPro" id="IPR016709">
    <property type="entry name" value="HadA-like"/>
</dbReference>
<dbReference type="InterPro" id="IPR029069">
    <property type="entry name" value="HotDog_dom_sf"/>
</dbReference>
<dbReference type="PIRSF" id="PIRSF018072">
    <property type="entry name" value="UCP018072"/>
    <property type="match status" value="1"/>
</dbReference>
<feature type="domain" description="FAS1-like dehydratase" evidence="1">
    <location>
        <begin position="16"/>
        <end position="136"/>
    </location>
</feature>
<dbReference type="Proteomes" id="UP001428817">
    <property type="component" value="Unassembled WGS sequence"/>
</dbReference>
<dbReference type="InterPro" id="IPR039569">
    <property type="entry name" value="FAS1-like_DH_region"/>
</dbReference>
<dbReference type="RefSeq" id="WP_185058873.1">
    <property type="nucleotide sequence ID" value="NZ_BAABJP010000001.1"/>
</dbReference>
<proteinExistence type="predicted"/>
<dbReference type="PANTHER" id="PTHR43437">
    <property type="entry name" value="HYDROXYACYL-THIOESTER DEHYDRATASE TYPE 2, MITOCHONDRIAL-RELATED"/>
    <property type="match status" value="1"/>
</dbReference>
<dbReference type="InterPro" id="IPR050965">
    <property type="entry name" value="UPF0336/Enoyl-CoA_hydratase"/>
</dbReference>